<sequence length="415" mass="45652">MFQNDYRREMDGLMPGQAALERLNALLEADKLPPRRSWQGRRRAVAAVGLCAVLAVSALAAGPTLWAQLEQHLGGFAPYVQPMEGTAVEQGIRVELQSGIADGAGFRVYATLTDLEGDRLNDHTTVRARLRNDAEDEIAVSCHTLEWEEESHTLLLELEQDTEELPKDGLELVLTSIDPAEHWEEETLFAPPETTQTLESTGDGLEEVLLPGQNPQTNPDAPDYSISSIGFGRDGCLHVRLRWDSDRQCEGMTVIPMDRDGTPLSSCRTLALEDGWECVLEEIGPEQLSEVHTLAVNASCSSGEPALRGEWVLPLELERARERVIALDPNQTDGYAREVRISCLGVTVVGDAAEPLEQIQPVEVFCKDGAALQSVSLMATQDRDGTRWEVWRFDEPITLETIDYITVGGTPIALG</sequence>
<keyword evidence="1" id="KW-1133">Transmembrane helix</keyword>
<evidence type="ECO:0000313" key="3">
    <source>
        <dbReference type="Proteomes" id="UP001440599"/>
    </source>
</evidence>
<evidence type="ECO:0000313" key="2">
    <source>
        <dbReference type="EMBL" id="MEQ2456662.1"/>
    </source>
</evidence>
<name>A0ABV1EPZ6_9FIRM</name>
<keyword evidence="3" id="KW-1185">Reference proteome</keyword>
<dbReference type="Proteomes" id="UP001440599">
    <property type="component" value="Unassembled WGS sequence"/>
</dbReference>
<dbReference type="RefSeq" id="WP_349140335.1">
    <property type="nucleotide sequence ID" value="NZ_JBBMFT010000004.1"/>
</dbReference>
<evidence type="ECO:0008006" key="4">
    <source>
        <dbReference type="Google" id="ProtNLM"/>
    </source>
</evidence>
<keyword evidence="1" id="KW-0472">Membrane</keyword>
<organism evidence="2 3">
    <name type="scientific">Flavonifractor hominis</name>
    <dbReference type="NCBI Taxonomy" id="3133178"/>
    <lineage>
        <taxon>Bacteria</taxon>
        <taxon>Bacillati</taxon>
        <taxon>Bacillota</taxon>
        <taxon>Clostridia</taxon>
        <taxon>Eubacteriales</taxon>
        <taxon>Oscillospiraceae</taxon>
        <taxon>Flavonifractor</taxon>
    </lineage>
</organism>
<comment type="caution">
    <text evidence="2">The sequence shown here is derived from an EMBL/GenBank/DDBJ whole genome shotgun (WGS) entry which is preliminary data.</text>
</comment>
<proteinExistence type="predicted"/>
<accession>A0ABV1EPZ6</accession>
<gene>
    <name evidence="2" type="ORF">WMO45_09010</name>
</gene>
<protein>
    <recommendedName>
        <fullName evidence="4">DUF4179 domain-containing protein</fullName>
    </recommendedName>
</protein>
<reference evidence="2 3" key="1">
    <citation type="submission" date="2024-03" db="EMBL/GenBank/DDBJ databases">
        <title>Human intestinal bacterial collection.</title>
        <authorList>
            <person name="Pauvert C."/>
            <person name="Hitch T.C.A."/>
            <person name="Clavel T."/>
        </authorList>
    </citation>
    <scope>NUCLEOTIDE SEQUENCE [LARGE SCALE GENOMIC DNA]</scope>
    <source>
        <strain evidence="2 3">CLA-AP-H34</strain>
    </source>
</reference>
<feature type="transmembrane region" description="Helical" evidence="1">
    <location>
        <begin position="44"/>
        <end position="66"/>
    </location>
</feature>
<keyword evidence="1" id="KW-0812">Transmembrane</keyword>
<dbReference type="EMBL" id="JBBMFT010000004">
    <property type="protein sequence ID" value="MEQ2456662.1"/>
    <property type="molecule type" value="Genomic_DNA"/>
</dbReference>
<evidence type="ECO:0000256" key="1">
    <source>
        <dbReference type="SAM" id="Phobius"/>
    </source>
</evidence>